<dbReference type="AlphaFoldDB" id="A0A381YSN9"/>
<keyword evidence="1" id="KW-1133">Transmembrane helix</keyword>
<dbReference type="EMBL" id="UINC01018969">
    <property type="protein sequence ID" value="SVA80058.1"/>
    <property type="molecule type" value="Genomic_DNA"/>
</dbReference>
<feature type="transmembrane region" description="Helical" evidence="1">
    <location>
        <begin position="12"/>
        <end position="33"/>
    </location>
</feature>
<name>A0A381YSN9_9ZZZZ</name>
<reference evidence="2" key="1">
    <citation type="submission" date="2018-05" db="EMBL/GenBank/DDBJ databases">
        <authorList>
            <person name="Lanie J.A."/>
            <person name="Ng W.-L."/>
            <person name="Kazmierczak K.M."/>
            <person name="Andrzejewski T.M."/>
            <person name="Davidsen T.M."/>
            <person name="Wayne K.J."/>
            <person name="Tettelin H."/>
            <person name="Glass J.I."/>
            <person name="Rusch D."/>
            <person name="Podicherti R."/>
            <person name="Tsui H.-C.T."/>
            <person name="Winkler M.E."/>
        </authorList>
    </citation>
    <scope>NUCLEOTIDE SEQUENCE</scope>
</reference>
<keyword evidence="1" id="KW-0812">Transmembrane</keyword>
<evidence type="ECO:0000313" key="2">
    <source>
        <dbReference type="EMBL" id="SVA80058.1"/>
    </source>
</evidence>
<accession>A0A381YSN9</accession>
<organism evidence="2">
    <name type="scientific">marine metagenome</name>
    <dbReference type="NCBI Taxonomy" id="408172"/>
    <lineage>
        <taxon>unclassified sequences</taxon>
        <taxon>metagenomes</taxon>
        <taxon>ecological metagenomes</taxon>
    </lineage>
</organism>
<sequence length="76" mass="8673">DVSQWLNLDMHIGRIFVVKLSCLMLTILLAAHVRFRVIPNLDKDNLRYLAAHIIAVTIVSVVFVIAGLNFRTGYFF</sequence>
<keyword evidence="1" id="KW-0472">Membrane</keyword>
<proteinExistence type="predicted"/>
<evidence type="ECO:0008006" key="3">
    <source>
        <dbReference type="Google" id="ProtNLM"/>
    </source>
</evidence>
<gene>
    <name evidence="2" type="ORF">METZ01_LOCUS132912</name>
</gene>
<protein>
    <recommendedName>
        <fullName evidence="3">Copper resistance protein D domain-containing protein</fullName>
    </recommendedName>
</protein>
<feature type="transmembrane region" description="Helical" evidence="1">
    <location>
        <begin position="45"/>
        <end position="70"/>
    </location>
</feature>
<evidence type="ECO:0000256" key="1">
    <source>
        <dbReference type="SAM" id="Phobius"/>
    </source>
</evidence>
<feature type="non-terminal residue" evidence="2">
    <location>
        <position position="1"/>
    </location>
</feature>